<dbReference type="EC" id="5.6.2.3" evidence="1"/>
<evidence type="ECO:0000256" key="1">
    <source>
        <dbReference type="RuleBase" id="RU363044"/>
    </source>
</evidence>
<keyword evidence="7" id="KW-1185">Reference proteome</keyword>
<dbReference type="Pfam" id="PF05970">
    <property type="entry name" value="PIF1"/>
    <property type="match status" value="1"/>
</dbReference>
<dbReference type="Pfam" id="PF14214">
    <property type="entry name" value="Helitron_like_N"/>
    <property type="match status" value="1"/>
</dbReference>
<proteinExistence type="inferred from homology"/>
<feature type="domain" description="DUF6570" evidence="5">
    <location>
        <begin position="301"/>
        <end position="335"/>
    </location>
</feature>
<feature type="region of interest" description="Disordered" evidence="2">
    <location>
        <begin position="179"/>
        <end position="233"/>
    </location>
</feature>
<dbReference type="SUPFAM" id="SSF52540">
    <property type="entry name" value="P-loop containing nucleoside triphosphate hydrolases"/>
    <property type="match status" value="2"/>
</dbReference>
<dbReference type="GO" id="GO:0006281">
    <property type="term" value="P:DNA repair"/>
    <property type="evidence" value="ECO:0007669"/>
    <property type="project" value="UniProtKB-KW"/>
</dbReference>
<accession>A0A8H6JW02</accession>
<organism evidence="6 7">
    <name type="scientific">Colletotrichum sojae</name>
    <dbReference type="NCBI Taxonomy" id="2175907"/>
    <lineage>
        <taxon>Eukaryota</taxon>
        <taxon>Fungi</taxon>
        <taxon>Dikarya</taxon>
        <taxon>Ascomycota</taxon>
        <taxon>Pezizomycotina</taxon>
        <taxon>Sordariomycetes</taxon>
        <taxon>Hypocreomycetidae</taxon>
        <taxon>Glomerellales</taxon>
        <taxon>Glomerellaceae</taxon>
        <taxon>Colletotrichum</taxon>
        <taxon>Colletotrichum orchidearum species complex</taxon>
    </lineage>
</organism>
<feature type="domain" description="Helitron helicase-like" evidence="4">
    <location>
        <begin position="460"/>
        <end position="646"/>
    </location>
</feature>
<reference evidence="6 7" key="1">
    <citation type="journal article" date="2020" name="Phytopathology">
        <title>Genome Sequence Resources of Colletotrichum truncatum, C. plurivorum, C. musicola, and C. sojae: Four Species Pathogenic to Soybean (Glycine max).</title>
        <authorList>
            <person name="Rogerio F."/>
            <person name="Boufleur T.R."/>
            <person name="Ciampi-Guillardi M."/>
            <person name="Sukno S.A."/>
            <person name="Thon M.R."/>
            <person name="Massola Junior N.S."/>
            <person name="Baroncelli R."/>
        </authorList>
    </citation>
    <scope>NUCLEOTIDE SEQUENCE [LARGE SCALE GENOMIC DNA]</scope>
    <source>
        <strain evidence="6 7">LFN0009</strain>
    </source>
</reference>
<evidence type="ECO:0000259" key="5">
    <source>
        <dbReference type="Pfam" id="PF20209"/>
    </source>
</evidence>
<dbReference type="GO" id="GO:0016787">
    <property type="term" value="F:hydrolase activity"/>
    <property type="evidence" value="ECO:0007669"/>
    <property type="project" value="UniProtKB-KW"/>
</dbReference>
<feature type="compositionally biased region" description="Low complexity" evidence="2">
    <location>
        <begin position="198"/>
        <end position="208"/>
    </location>
</feature>
<dbReference type="InterPro" id="IPR025476">
    <property type="entry name" value="Helitron_helicase-like"/>
</dbReference>
<dbReference type="InterPro" id="IPR046700">
    <property type="entry name" value="DUF6570"/>
</dbReference>
<dbReference type="Pfam" id="PF20209">
    <property type="entry name" value="DUF6570"/>
    <property type="match status" value="2"/>
</dbReference>
<dbReference type="InterPro" id="IPR027417">
    <property type="entry name" value="P-loop_NTPase"/>
</dbReference>
<feature type="compositionally biased region" description="Basic and acidic residues" evidence="2">
    <location>
        <begin position="70"/>
        <end position="84"/>
    </location>
</feature>
<dbReference type="GO" id="GO:0005524">
    <property type="term" value="F:ATP binding"/>
    <property type="evidence" value="ECO:0007669"/>
    <property type="project" value="UniProtKB-KW"/>
</dbReference>
<dbReference type="InterPro" id="IPR051055">
    <property type="entry name" value="PIF1_helicase"/>
</dbReference>
<evidence type="ECO:0000313" key="7">
    <source>
        <dbReference type="Proteomes" id="UP000652219"/>
    </source>
</evidence>
<feature type="region of interest" description="Disordered" evidence="2">
    <location>
        <begin position="54"/>
        <end position="96"/>
    </location>
</feature>
<feature type="domain" description="DUF6570" evidence="5">
    <location>
        <begin position="336"/>
        <end position="397"/>
    </location>
</feature>
<comment type="cofactor">
    <cofactor evidence="1">
        <name>Mg(2+)</name>
        <dbReference type="ChEBI" id="CHEBI:18420"/>
    </cofactor>
</comment>
<feature type="region of interest" description="Disordered" evidence="2">
    <location>
        <begin position="1448"/>
        <end position="1468"/>
    </location>
</feature>
<dbReference type="Gene3D" id="3.40.50.300">
    <property type="entry name" value="P-loop containing nucleotide triphosphate hydrolases"/>
    <property type="match status" value="1"/>
</dbReference>
<evidence type="ECO:0000259" key="4">
    <source>
        <dbReference type="Pfam" id="PF14214"/>
    </source>
</evidence>
<dbReference type="GO" id="GO:0000723">
    <property type="term" value="P:telomere maintenance"/>
    <property type="evidence" value="ECO:0007669"/>
    <property type="project" value="InterPro"/>
</dbReference>
<evidence type="ECO:0000313" key="6">
    <source>
        <dbReference type="EMBL" id="KAF6820018.1"/>
    </source>
</evidence>
<gene>
    <name evidence="6" type="ORF">CSOJ01_01086</name>
</gene>
<dbReference type="Proteomes" id="UP000652219">
    <property type="component" value="Unassembled WGS sequence"/>
</dbReference>
<dbReference type="GO" id="GO:0006310">
    <property type="term" value="P:DNA recombination"/>
    <property type="evidence" value="ECO:0007669"/>
    <property type="project" value="UniProtKB-KW"/>
</dbReference>
<keyword evidence="1" id="KW-0547">Nucleotide-binding</keyword>
<keyword evidence="1" id="KW-0227">DNA damage</keyword>
<comment type="catalytic activity">
    <reaction evidence="1">
        <text>ATP + H2O = ADP + phosphate + H(+)</text>
        <dbReference type="Rhea" id="RHEA:13065"/>
        <dbReference type="ChEBI" id="CHEBI:15377"/>
        <dbReference type="ChEBI" id="CHEBI:15378"/>
        <dbReference type="ChEBI" id="CHEBI:30616"/>
        <dbReference type="ChEBI" id="CHEBI:43474"/>
        <dbReference type="ChEBI" id="CHEBI:456216"/>
        <dbReference type="EC" id="5.6.2.3"/>
    </reaction>
</comment>
<keyword evidence="1" id="KW-0347">Helicase</keyword>
<keyword evidence="1" id="KW-0234">DNA repair</keyword>
<sequence length="1468" mass="166589">MASAAASMPPPGPQAILVVVGALSGGKHHHQPVVGIQALFICCPFEKRLRCHVRSSDSQDTPEQAAARAEQARIQRQNRADRRSSLAPPLTPTLSDLMPPPRRRYFDCMTCDLPRSIAHRVGDQDRCLWCAAGTLGRDLEAEQKWCIMGDHDTGRILFFDDEEPDMEYVACFQHRPLPFSNSSPPSTGSDNTYDGMLRSSSPVRSVQPRPQPAARPRPRAAADDDPNRGFHVTDPVFDGDLNAEALTPQDQELISSFYRKLDQDELQTCLRYSQRWFDLNINDDGVCKTCRNADGDNPVFLFGAANNMDFGDVPAHLPQLTYIEEILISRVHCAVDLCQDVDVVLIRPRNADNNPGLRRQFRSRFTVRKSVIRTWLQHLLAHHPGYADVDVSDRNIDSLPENGDVTDSLPQEVIDELAEDLNPDMNDKQALLSLAFPSLFPNGQAEFVQPRQRTVDYLTYVQHAIKWKDGRFARHPRFRFAAFNTMMRRKTAGRSVYFAKHTGRQELTVEDLRSAFAEDTPEPKALLNSVVRFADVLKGTGTYWQTKRNHLEACVYTLGCPAVFLTFSAAEYHWFHLMKHMPRFEQWKNSTPIQQMQIARENLRDNPHIAAHLFVRRSQLFRQEVLAKKYCIVDYWDRYEFQGRGTSRREFSEAWGGHVSAHNPEPNRVFDIQNKANPLNVAGSRPPPSTFAFLSSVVNRVQRHKHNAYCQRKKKGTDVVACRFHFPHPERPVPDVTKDFNLNHWIFVGRRNDEMLNHFSPALSVGWLANTDISPCTSAYAVVQYVAKYCSKAEVKTQTYKELARSIVPKVKANQPAVSFAAKLMNKIIAERDWGAQEVCHILLSEPLAECSRTVVSVDCRHPDQIGSDNHMIADGQLRMGKSPLQKYLSRSAEDPWSSMTSRVINYFPRYKKDNPAQHEDYCRVKMMLNHPHRQLDELLTVEGEVYTTFRDAYDACKTFHGNHAPDFYDTITDTPEDAEFEDAEAEEWMRNAGWEEMARELPDRPIETDDIDILGNRPIDLNYDWSPHVGRYFDELNVDAFWQTARGQHGLDLPAGDADYTEDDVASLNTRQRQVYDLVCTHLDRVSDHHNPPQLLLHVDGKGGTGKSHVIKLIHHTLKQRAGPNDPMMISAPTGIAANGVGGLTLHNLLRLPVTRSFQDLSSADVSRLQNTWRHVRYLVIDENSMALFHTKPLNDPFELTGRNVYRLFDKTIELDTIVRQQGDSQAAFRAALDQLRTSTVTVDTWRLLCTRARAMLRPQEVQQFDDALRIYFTNAEVNEYNITKLEGLESPIRTLQADNHGLNAEKVAFADVGSLHNKVHLCIGSRVMLTENTWVEAGLCNGALGTVKDIVWADGADWMTDQPLAILCSFDIYKGPVQVSGPGIVPIFRSTREFYKGAAACSRTQFPLTNAFAIIVHKAQGLTLGADIEISGRQFNYDRFQRNESEFSKDRQNDAVARERQHMTLG</sequence>
<keyword evidence="1" id="KW-0378">Hydrolase</keyword>
<dbReference type="EMBL" id="WIGN01000007">
    <property type="protein sequence ID" value="KAF6820018.1"/>
    <property type="molecule type" value="Genomic_DNA"/>
</dbReference>
<dbReference type="GO" id="GO:0043139">
    <property type="term" value="F:5'-3' DNA helicase activity"/>
    <property type="evidence" value="ECO:0007669"/>
    <property type="project" value="UniProtKB-EC"/>
</dbReference>
<name>A0A8H6JW02_9PEZI</name>
<keyword evidence="1" id="KW-0067">ATP-binding</keyword>
<evidence type="ECO:0000256" key="2">
    <source>
        <dbReference type="SAM" id="MobiDB-lite"/>
    </source>
</evidence>
<comment type="caution">
    <text evidence="6">The sequence shown here is derived from an EMBL/GenBank/DDBJ whole genome shotgun (WGS) entry which is preliminary data.</text>
</comment>
<feature type="compositionally biased region" description="Polar residues" evidence="2">
    <location>
        <begin position="179"/>
        <end position="192"/>
    </location>
</feature>
<comment type="similarity">
    <text evidence="1">Belongs to the helicase family.</text>
</comment>
<dbReference type="PANTHER" id="PTHR47642">
    <property type="entry name" value="ATP-DEPENDENT DNA HELICASE"/>
    <property type="match status" value="1"/>
</dbReference>
<dbReference type="InterPro" id="IPR010285">
    <property type="entry name" value="DNA_helicase_pif1-like_DEAD"/>
</dbReference>
<keyword evidence="1" id="KW-0233">DNA recombination</keyword>
<protein>
    <recommendedName>
        <fullName evidence="1">ATP-dependent DNA helicase</fullName>
        <ecNumber evidence="1">5.6.2.3</ecNumber>
    </recommendedName>
</protein>
<feature type="domain" description="DNA helicase Pif1-like DEAD-box helicase" evidence="3">
    <location>
        <begin position="1069"/>
        <end position="1188"/>
    </location>
</feature>
<evidence type="ECO:0000259" key="3">
    <source>
        <dbReference type="Pfam" id="PF05970"/>
    </source>
</evidence>